<dbReference type="InParanoid" id="F2U9Y0"/>
<dbReference type="EMBL" id="GL832966">
    <property type="protein sequence ID" value="EGD73555.1"/>
    <property type="molecule type" value="Genomic_DNA"/>
</dbReference>
<evidence type="ECO:0000256" key="1">
    <source>
        <dbReference type="SAM" id="MobiDB-lite"/>
    </source>
</evidence>
<proteinExistence type="predicted"/>
<feature type="compositionally biased region" description="Basic and acidic residues" evidence="1">
    <location>
        <begin position="72"/>
        <end position="81"/>
    </location>
</feature>
<name>F2U9Y0_SALR5</name>
<keyword evidence="3" id="KW-1185">Reference proteome</keyword>
<accession>F2U9Y0</accession>
<organism evidence="3">
    <name type="scientific">Salpingoeca rosetta (strain ATCC 50818 / BSB-021)</name>
    <dbReference type="NCBI Taxonomy" id="946362"/>
    <lineage>
        <taxon>Eukaryota</taxon>
        <taxon>Choanoflagellata</taxon>
        <taxon>Craspedida</taxon>
        <taxon>Salpingoecidae</taxon>
        <taxon>Salpingoeca</taxon>
    </lineage>
</organism>
<sequence>MEPVLEALQMSTRTIAELRMALQVQRQIILRQQRQLDMAGSGGGGGVDGREGGEGGCGDEDDCGGGNGGNGEIDRGGEARRQRGQQR</sequence>
<reference evidence="2" key="1">
    <citation type="submission" date="2009-08" db="EMBL/GenBank/DDBJ databases">
        <title>Annotation of Salpingoeca rosetta.</title>
        <authorList>
            <consortium name="The Broad Institute Genome Sequencing Platform"/>
            <person name="Russ C."/>
            <person name="Cuomo C."/>
            <person name="Burger G."/>
            <person name="Gray M.W."/>
            <person name="Holland P.W.H."/>
            <person name="King N."/>
            <person name="Lang F.B.F."/>
            <person name="Roger A.J."/>
            <person name="Ruiz-Trillo I."/>
            <person name="Young S.K."/>
            <person name="Zeng Q."/>
            <person name="Gargeya S."/>
            <person name="Alvarado L."/>
            <person name="Berlin A."/>
            <person name="Chapman S.B."/>
            <person name="Chen Z."/>
            <person name="Freedman E."/>
            <person name="Gellesch M."/>
            <person name="Goldberg J."/>
            <person name="Griggs A."/>
            <person name="Gujja S."/>
            <person name="Heilman E."/>
            <person name="Heiman D."/>
            <person name="Howarth C."/>
            <person name="Mehta T."/>
            <person name="Neiman D."/>
            <person name="Pearson M."/>
            <person name="Roberts A."/>
            <person name="Saif S."/>
            <person name="Shea T."/>
            <person name="Shenoy N."/>
            <person name="Sisk P."/>
            <person name="Stolte C."/>
            <person name="Sykes S."/>
            <person name="White J."/>
            <person name="Yandava C."/>
            <person name="Haas B."/>
            <person name="Nusbaum C."/>
            <person name="Birren B."/>
        </authorList>
    </citation>
    <scope>NUCLEOTIDE SEQUENCE [LARGE SCALE GENOMIC DNA]</scope>
    <source>
        <strain evidence="2">ATCC 50818</strain>
    </source>
</reference>
<protein>
    <submittedName>
        <fullName evidence="2">Uncharacterized protein</fullName>
    </submittedName>
</protein>
<evidence type="ECO:0000313" key="3">
    <source>
        <dbReference type="Proteomes" id="UP000007799"/>
    </source>
</evidence>
<gene>
    <name evidence="2" type="ORF">PTSG_12285</name>
</gene>
<dbReference type="KEGG" id="sre:PTSG_12285"/>
<dbReference type="AlphaFoldDB" id="F2U9Y0"/>
<evidence type="ECO:0000313" key="2">
    <source>
        <dbReference type="EMBL" id="EGD73555.1"/>
    </source>
</evidence>
<dbReference type="GeneID" id="16074416"/>
<feature type="region of interest" description="Disordered" evidence="1">
    <location>
        <begin position="36"/>
        <end position="87"/>
    </location>
</feature>
<dbReference type="Proteomes" id="UP000007799">
    <property type="component" value="Unassembled WGS sequence"/>
</dbReference>
<dbReference type="RefSeq" id="XP_004993837.1">
    <property type="nucleotide sequence ID" value="XM_004993780.1"/>
</dbReference>